<feature type="compositionally biased region" description="Basic and acidic residues" evidence="1">
    <location>
        <begin position="318"/>
        <end position="331"/>
    </location>
</feature>
<evidence type="ECO:0000313" key="3">
    <source>
        <dbReference type="Proteomes" id="UP000235672"/>
    </source>
</evidence>
<reference evidence="2 3" key="1">
    <citation type="submission" date="2016-05" db="EMBL/GenBank/DDBJ databases">
        <title>A degradative enzymes factory behind the ericoid mycorrhizal symbiosis.</title>
        <authorList>
            <consortium name="DOE Joint Genome Institute"/>
            <person name="Martino E."/>
            <person name="Morin E."/>
            <person name="Grelet G."/>
            <person name="Kuo A."/>
            <person name="Kohler A."/>
            <person name="Daghino S."/>
            <person name="Barry K."/>
            <person name="Choi C."/>
            <person name="Cichocki N."/>
            <person name="Clum A."/>
            <person name="Copeland A."/>
            <person name="Hainaut M."/>
            <person name="Haridas S."/>
            <person name="Labutti K."/>
            <person name="Lindquist E."/>
            <person name="Lipzen A."/>
            <person name="Khouja H.-R."/>
            <person name="Murat C."/>
            <person name="Ohm R."/>
            <person name="Olson A."/>
            <person name="Spatafora J."/>
            <person name="Veneault-Fourrey C."/>
            <person name="Henrissat B."/>
            <person name="Grigoriev I."/>
            <person name="Martin F."/>
            <person name="Perotto S."/>
        </authorList>
    </citation>
    <scope>NUCLEOTIDE SEQUENCE [LARGE SCALE GENOMIC DNA]</scope>
    <source>
        <strain evidence="2 3">UAMH 7357</strain>
    </source>
</reference>
<feature type="compositionally biased region" description="Polar residues" evidence="1">
    <location>
        <begin position="392"/>
        <end position="403"/>
    </location>
</feature>
<organism evidence="2 3">
    <name type="scientific">Hyaloscypha hepaticicola</name>
    <dbReference type="NCBI Taxonomy" id="2082293"/>
    <lineage>
        <taxon>Eukaryota</taxon>
        <taxon>Fungi</taxon>
        <taxon>Dikarya</taxon>
        <taxon>Ascomycota</taxon>
        <taxon>Pezizomycotina</taxon>
        <taxon>Leotiomycetes</taxon>
        <taxon>Helotiales</taxon>
        <taxon>Hyaloscyphaceae</taxon>
        <taxon>Hyaloscypha</taxon>
    </lineage>
</organism>
<feature type="compositionally biased region" description="Basic residues" evidence="1">
    <location>
        <begin position="549"/>
        <end position="562"/>
    </location>
</feature>
<dbReference type="Proteomes" id="UP000235672">
    <property type="component" value="Unassembled WGS sequence"/>
</dbReference>
<protein>
    <submittedName>
        <fullName evidence="2">Uncharacterized protein</fullName>
    </submittedName>
</protein>
<proteinExistence type="predicted"/>
<feature type="compositionally biased region" description="Basic and acidic residues" evidence="1">
    <location>
        <begin position="22"/>
        <end position="63"/>
    </location>
</feature>
<evidence type="ECO:0000313" key="2">
    <source>
        <dbReference type="EMBL" id="PMD19735.1"/>
    </source>
</evidence>
<feature type="region of interest" description="Disordered" evidence="1">
    <location>
        <begin position="202"/>
        <end position="228"/>
    </location>
</feature>
<feature type="compositionally biased region" description="Basic and acidic residues" evidence="1">
    <location>
        <begin position="74"/>
        <end position="83"/>
    </location>
</feature>
<feature type="compositionally biased region" description="Polar residues" evidence="1">
    <location>
        <begin position="348"/>
        <end position="372"/>
    </location>
</feature>
<feature type="compositionally biased region" description="Basic and acidic residues" evidence="1">
    <location>
        <begin position="467"/>
        <end position="478"/>
    </location>
</feature>
<feature type="compositionally biased region" description="Acidic residues" evidence="1">
    <location>
        <begin position="155"/>
        <end position="172"/>
    </location>
</feature>
<sequence>MSTSDPPGSEAGSDITDFAAWEAEHPSQPLEERPEQRANRMRIWGDRDSSNDARSSEEVEQENRVGFVLGTKGRSGEVRKEIPSADAESEEEIKQELEQDDYHAPPSSQPRPVSSSEDEDEEVVEDSRQERAPHKTVIEISSDEEKVGEIRMAQDEEQLEQDGSEAEEEAEDVFEGFDVNPEDKEFFQKLLDIAPPEAVMELTGKSRRAKPRTFPDSTLPDSIVEPTSKTSWMLPESLSIVAPDEQKTKRVKIFAEQHSFRAQEKWTEDDIQEYKDDVYGFAKATGFSDLHAQLEVGKAMGAWKGERGIPVLLPEDSNAEKLAKETREKRKAEKKARRKLNRMEKLSSRNSSAIPEFKTPSSQIHPKQSKPQSPHPYHYLKQAATAFAPKTPSRNDSSLSTADEMSVGLALKTKRLKKGGEKLRKKAKLGPKKSEYFAKSDSKASPVSTDQDELAPPVNPKNAEPPKLQRDKQEERRYLKAKKQLGKPAQKELRTSADPIQQIAQDAKKAINEAPLLANGVSVEKKGGAVVTTPAEPEPVEKKNTARNHERKRKRKRKRNKNRLPEDDSGKKEVSGSMMGEDRTNDLPPKKRSHNESQKTNIEKKLPQHNPNTGDGTGQPAKRERGDRGRGRKHKNKDEDLEMSNARKPELPAIPASDHLLASIETNPAPSKKKRKRSKSGAREENIEMGELDETAIVDPLAEKVDTNSQKEKRLGHAQKSARSTDVLDAEFRLTNQSSKVHHSQ</sequence>
<gene>
    <name evidence="2" type="ORF">NA56DRAFT_198260</name>
</gene>
<feature type="compositionally biased region" description="Basic and acidic residues" evidence="1">
    <location>
        <begin position="432"/>
        <end position="442"/>
    </location>
</feature>
<dbReference type="EMBL" id="KZ613488">
    <property type="protein sequence ID" value="PMD19735.1"/>
    <property type="molecule type" value="Genomic_DNA"/>
</dbReference>
<feature type="region of interest" description="Disordered" evidence="1">
    <location>
        <begin position="1"/>
        <end position="172"/>
    </location>
</feature>
<feature type="region of interest" description="Disordered" evidence="1">
    <location>
        <begin position="312"/>
        <end position="500"/>
    </location>
</feature>
<feature type="compositionally biased region" description="Basic and acidic residues" evidence="1">
    <location>
        <begin position="563"/>
        <end position="606"/>
    </location>
</feature>
<feature type="compositionally biased region" description="Basic and acidic residues" evidence="1">
    <location>
        <begin position="92"/>
        <end position="103"/>
    </location>
</feature>
<feature type="compositionally biased region" description="Basic and acidic residues" evidence="1">
    <location>
        <begin position="125"/>
        <end position="154"/>
    </location>
</feature>
<keyword evidence="3" id="KW-1185">Reference proteome</keyword>
<feature type="compositionally biased region" description="Acidic residues" evidence="1">
    <location>
        <begin position="687"/>
        <end position="696"/>
    </location>
</feature>
<feature type="compositionally biased region" description="Basic and acidic residues" evidence="1">
    <location>
        <begin position="701"/>
        <end position="715"/>
    </location>
</feature>
<accession>A0A2J6Q0D0</accession>
<feature type="region of interest" description="Disordered" evidence="1">
    <location>
        <begin position="518"/>
        <end position="745"/>
    </location>
</feature>
<feature type="compositionally biased region" description="Polar residues" evidence="1">
    <location>
        <begin position="215"/>
        <end position="228"/>
    </location>
</feature>
<feature type="compositionally biased region" description="Basic residues" evidence="1">
    <location>
        <begin position="412"/>
        <end position="431"/>
    </location>
</feature>
<evidence type="ECO:0000256" key="1">
    <source>
        <dbReference type="SAM" id="MobiDB-lite"/>
    </source>
</evidence>
<dbReference type="AlphaFoldDB" id="A0A2J6Q0D0"/>
<feature type="compositionally biased region" description="Basic residues" evidence="1">
    <location>
        <begin position="671"/>
        <end position="680"/>
    </location>
</feature>
<feature type="compositionally biased region" description="Basic and acidic residues" evidence="1">
    <location>
        <begin position="539"/>
        <end position="548"/>
    </location>
</feature>
<name>A0A2J6Q0D0_9HELO</name>
<dbReference type="OrthoDB" id="3564887at2759"/>